<feature type="transmembrane region" description="Helical" evidence="1">
    <location>
        <begin position="241"/>
        <end position="259"/>
    </location>
</feature>
<evidence type="ECO:0000313" key="3">
    <source>
        <dbReference type="Proteomes" id="UP001208771"/>
    </source>
</evidence>
<dbReference type="RefSeq" id="WP_306409311.1">
    <property type="nucleotide sequence ID" value="NZ_JANFPI010000001.1"/>
</dbReference>
<organism evidence="2 3">
    <name type="scientific">Ectorhizobium quercum</name>
    <dbReference type="NCBI Taxonomy" id="2965071"/>
    <lineage>
        <taxon>Bacteria</taxon>
        <taxon>Pseudomonadati</taxon>
        <taxon>Pseudomonadota</taxon>
        <taxon>Alphaproteobacteria</taxon>
        <taxon>Hyphomicrobiales</taxon>
        <taxon>Rhizobiaceae</taxon>
        <taxon>Ectorhizobium</taxon>
    </lineage>
</organism>
<name>A0AAE3SUQ5_9HYPH</name>
<dbReference type="Proteomes" id="UP001208771">
    <property type="component" value="Unassembled WGS sequence"/>
</dbReference>
<feature type="transmembrane region" description="Helical" evidence="1">
    <location>
        <begin position="77"/>
        <end position="98"/>
    </location>
</feature>
<feature type="transmembrane region" description="Helical" evidence="1">
    <location>
        <begin position="265"/>
        <end position="285"/>
    </location>
</feature>
<keyword evidence="3" id="KW-1185">Reference proteome</keyword>
<feature type="transmembrane region" description="Helical" evidence="1">
    <location>
        <begin position="52"/>
        <end position="71"/>
    </location>
</feature>
<feature type="transmembrane region" description="Helical" evidence="1">
    <location>
        <begin position="313"/>
        <end position="330"/>
    </location>
</feature>
<feature type="transmembrane region" description="Helical" evidence="1">
    <location>
        <begin position="388"/>
        <end position="417"/>
    </location>
</feature>
<feature type="transmembrane region" description="Helical" evidence="1">
    <location>
        <begin position="429"/>
        <end position="451"/>
    </location>
</feature>
<dbReference type="EMBL" id="JANFPI010000001">
    <property type="protein sequence ID" value="MCX8995530.1"/>
    <property type="molecule type" value="Genomic_DNA"/>
</dbReference>
<protein>
    <submittedName>
        <fullName evidence="2">Uncharacterized protein</fullName>
    </submittedName>
</protein>
<feature type="transmembrane region" description="Helical" evidence="1">
    <location>
        <begin position="170"/>
        <end position="193"/>
    </location>
</feature>
<feature type="transmembrane region" description="Helical" evidence="1">
    <location>
        <begin position="350"/>
        <end position="376"/>
    </location>
</feature>
<evidence type="ECO:0000256" key="1">
    <source>
        <dbReference type="SAM" id="Phobius"/>
    </source>
</evidence>
<keyword evidence="1" id="KW-0812">Transmembrane</keyword>
<keyword evidence="1" id="KW-1133">Transmembrane helix</keyword>
<accession>A0AAE3SUQ5</accession>
<gene>
    <name evidence="2" type="ORF">NOF55_00225</name>
</gene>
<dbReference type="AlphaFoldDB" id="A0AAE3SUQ5"/>
<keyword evidence="1" id="KW-0472">Membrane</keyword>
<evidence type="ECO:0000313" key="2">
    <source>
        <dbReference type="EMBL" id="MCX8995530.1"/>
    </source>
</evidence>
<comment type="caution">
    <text evidence="2">The sequence shown here is derived from an EMBL/GenBank/DDBJ whole genome shotgun (WGS) entry which is preliminary data.</text>
</comment>
<feature type="transmembrane region" description="Helical" evidence="1">
    <location>
        <begin position="199"/>
        <end position="220"/>
    </location>
</feature>
<proteinExistence type="predicted"/>
<feature type="transmembrane region" description="Helical" evidence="1">
    <location>
        <begin position="12"/>
        <end position="40"/>
    </location>
</feature>
<sequence length="453" mass="47107">MAEPLPLRNWLQFLMILTLVAGGFSGNRHLLGVAAVLAIAATALEWGRLLKLARVFAILAVLAGGVIAVLLPDRFALLWQALVQGVSFAALMMVLGMLRRPVRRSAFVRSGTQYLLAFEPKRRYAAINIGAHFLSLLFNVGMIAMIGDLARAGGSGDAARRPMVIAAMRGAALVSIWSPIGLGFAIVTAGVPALDGMQLMLTAFAFTAVVLVLTSLLPLLPADARGTDGATAISENATVRPLLITLGVCALLLAVTIGLHRGGGVSFTLASVAVLPVFTAAWLWLEIGKDKRLYLSELKGALAGLGDLRSESAIFLSANVIGAAISIVLVSRPEWREVAASGTPALPVLLAGLFLIPLAAACFIPNSIFVVILAQLLGASPIGTAHPLALGVMLTVAWASAVSVSPISAMCLITAAQSGVSPQRVAWRWNAPFAILVLALAAALISGLVAFGR</sequence>
<reference evidence="2" key="1">
    <citation type="submission" date="2022-07" db="EMBL/GenBank/DDBJ databases">
        <title>Ectorhizobium quercum gen.nov., sp. nov.</title>
        <authorList>
            <person name="Ma T."/>
            <person name="Li Y."/>
        </authorList>
    </citation>
    <scope>NUCLEOTIDE SEQUENCE</scope>
    <source>
        <strain evidence="2">BDR2-2</strain>
    </source>
</reference>